<dbReference type="SUPFAM" id="SSF54427">
    <property type="entry name" value="NTF2-like"/>
    <property type="match status" value="1"/>
</dbReference>
<feature type="region of interest" description="Disordered" evidence="1">
    <location>
        <begin position="1"/>
        <end position="24"/>
    </location>
</feature>
<organism evidence="3 4">
    <name type="scientific">Streptomyces sporangiiformans</name>
    <dbReference type="NCBI Taxonomy" id="2315329"/>
    <lineage>
        <taxon>Bacteria</taxon>
        <taxon>Bacillati</taxon>
        <taxon>Actinomycetota</taxon>
        <taxon>Actinomycetes</taxon>
        <taxon>Kitasatosporales</taxon>
        <taxon>Streptomycetaceae</taxon>
        <taxon>Streptomyces</taxon>
    </lineage>
</organism>
<proteinExistence type="predicted"/>
<name>A0A505DM13_9ACTN</name>
<feature type="domain" description="SnoaL-like" evidence="2">
    <location>
        <begin position="31"/>
        <end position="123"/>
    </location>
</feature>
<feature type="compositionally biased region" description="Basic and acidic residues" evidence="1">
    <location>
        <begin position="14"/>
        <end position="24"/>
    </location>
</feature>
<evidence type="ECO:0000313" key="3">
    <source>
        <dbReference type="EMBL" id="TPQ20979.1"/>
    </source>
</evidence>
<dbReference type="Pfam" id="PF12680">
    <property type="entry name" value="SnoaL_2"/>
    <property type="match status" value="1"/>
</dbReference>
<dbReference type="OrthoDB" id="3824180at2"/>
<dbReference type="Gene3D" id="3.10.450.50">
    <property type="match status" value="1"/>
</dbReference>
<reference evidence="3 4" key="1">
    <citation type="submission" date="2019-06" db="EMBL/GenBank/DDBJ databases">
        <title>Streptomyces sporangiiformans sp. nov., a novel actinomycete isolated from soil in Mount Song.</title>
        <authorList>
            <person name="Han L."/>
        </authorList>
    </citation>
    <scope>NUCLEOTIDE SEQUENCE [LARGE SCALE GENOMIC DNA]</scope>
    <source>
        <strain evidence="3 4">NEAU-SSA 1</strain>
    </source>
</reference>
<evidence type="ECO:0000256" key="1">
    <source>
        <dbReference type="SAM" id="MobiDB-lite"/>
    </source>
</evidence>
<sequence>MTSLTDPTAADNSRSSEADKSHQSVELRKTVERYWAAAEARDWAAFADTLAEDVVYTLSQTRERIRGREKYVQFNREYPGDWRLRIERIVAEPGHVVTWVHFTVGLEEMYGISFFTEDGEGRILSVTDFWPEPYEPPAGREHLVERY</sequence>
<dbReference type="Proteomes" id="UP000317378">
    <property type="component" value="Unassembled WGS sequence"/>
</dbReference>
<accession>A0A505DM13</accession>
<keyword evidence="4" id="KW-1185">Reference proteome</keyword>
<evidence type="ECO:0000313" key="4">
    <source>
        <dbReference type="Proteomes" id="UP000317378"/>
    </source>
</evidence>
<dbReference type="EMBL" id="VCHX02000129">
    <property type="protein sequence ID" value="TPQ20979.1"/>
    <property type="molecule type" value="Genomic_DNA"/>
</dbReference>
<dbReference type="AlphaFoldDB" id="A0A505DM13"/>
<comment type="caution">
    <text evidence="3">The sequence shown here is derived from an EMBL/GenBank/DDBJ whole genome shotgun (WGS) entry which is preliminary data.</text>
</comment>
<protein>
    <submittedName>
        <fullName evidence="3">Nuclear transport factor 2 family protein</fullName>
    </submittedName>
</protein>
<feature type="compositionally biased region" description="Polar residues" evidence="1">
    <location>
        <begin position="1"/>
        <end position="13"/>
    </location>
</feature>
<gene>
    <name evidence="3" type="ORF">FGD71_018610</name>
</gene>
<dbReference type="InterPro" id="IPR037401">
    <property type="entry name" value="SnoaL-like"/>
</dbReference>
<evidence type="ECO:0000259" key="2">
    <source>
        <dbReference type="Pfam" id="PF12680"/>
    </source>
</evidence>
<dbReference type="InterPro" id="IPR032710">
    <property type="entry name" value="NTF2-like_dom_sf"/>
</dbReference>